<name>A0A1G2QLW9_9BACT</name>
<evidence type="ECO:0008006" key="3">
    <source>
        <dbReference type="Google" id="ProtNLM"/>
    </source>
</evidence>
<dbReference type="Proteomes" id="UP000177090">
    <property type="component" value="Unassembled WGS sequence"/>
</dbReference>
<dbReference type="STRING" id="1802440.A2569_00060"/>
<dbReference type="Pfam" id="PF12389">
    <property type="entry name" value="Peptidase_M73"/>
    <property type="match status" value="1"/>
</dbReference>
<organism evidence="1 2">
    <name type="scientific">Candidatus Vogelbacteria bacterium RIFOXYD1_FULL_51_18</name>
    <dbReference type="NCBI Taxonomy" id="1802440"/>
    <lineage>
        <taxon>Bacteria</taxon>
        <taxon>Candidatus Vogeliibacteriota</taxon>
    </lineage>
</organism>
<dbReference type="AlphaFoldDB" id="A0A1G2QLW9"/>
<dbReference type="Gene3D" id="2.60.120.260">
    <property type="entry name" value="Galactose-binding domain-like"/>
    <property type="match status" value="1"/>
</dbReference>
<proteinExistence type="predicted"/>
<dbReference type="NCBIfam" id="TIGR04088">
    <property type="entry name" value="cognate_SipW"/>
    <property type="match status" value="1"/>
</dbReference>
<comment type="caution">
    <text evidence="1">The sequence shown here is derived from an EMBL/GenBank/DDBJ whole genome shotgun (WGS) entry which is preliminary data.</text>
</comment>
<dbReference type="EMBL" id="MHTL01000006">
    <property type="protein sequence ID" value="OHA60911.1"/>
    <property type="molecule type" value="Genomic_DNA"/>
</dbReference>
<sequence length="429" mass="45390">MSKNKILLSVGTLVVAVAIVAGGTIAFYNDTETSAGNIFTAGSIDLKVDHLKQTYNGVDCETCNVTIVSDTTNIVTAKNGVPIATTPAVAVTQIPGAWTASIPGATWIWATDPVLPEDATTDVTYTFEKSFDWNGPIPSATITFSVAADNHYEVYVNNHLVAADVNDNNFAVADTLSPALITPWLISGANTIKFVVKNKGVPGGTPENNPAGLLYKLTIDGNCSSEYFQQNFQSQCKLWQEKDLGTGDRFFKFDDIKPADWGTNVISLHVSDNDAYACLIANNKDDQENSLLETETEAGDAAGQGNPLGFGELSSFINVFTWSDTDGDGQYDTGESSLGSVGPLSSLASIMSMDSQNHEYLTATTTKNIGLAWCAGTLTPNQGGAFSCNGAGMLNTAQSDSFSANLTAYAEQVRNNGAFQCSGVTLPPI</sequence>
<protein>
    <recommendedName>
        <fullName evidence="3">SipW-cognate class signal peptide</fullName>
    </recommendedName>
</protein>
<reference evidence="1 2" key="1">
    <citation type="journal article" date="2016" name="Nat. Commun.">
        <title>Thousands of microbial genomes shed light on interconnected biogeochemical processes in an aquifer system.</title>
        <authorList>
            <person name="Anantharaman K."/>
            <person name="Brown C.T."/>
            <person name="Hug L.A."/>
            <person name="Sharon I."/>
            <person name="Castelle C.J."/>
            <person name="Probst A.J."/>
            <person name="Thomas B.C."/>
            <person name="Singh A."/>
            <person name="Wilkins M.J."/>
            <person name="Karaoz U."/>
            <person name="Brodie E.L."/>
            <person name="Williams K.H."/>
            <person name="Hubbard S.S."/>
            <person name="Banfield J.F."/>
        </authorList>
    </citation>
    <scope>NUCLEOTIDE SEQUENCE [LARGE SCALE GENOMIC DNA]</scope>
</reference>
<dbReference type="InterPro" id="IPR022121">
    <property type="entry name" value="Peptidase_M73_camelysin"/>
</dbReference>
<evidence type="ECO:0000313" key="2">
    <source>
        <dbReference type="Proteomes" id="UP000177090"/>
    </source>
</evidence>
<accession>A0A1G2QLW9</accession>
<dbReference type="InterPro" id="IPR023833">
    <property type="entry name" value="Signal_pept_SipW-depend-type"/>
</dbReference>
<gene>
    <name evidence="1" type="ORF">A2569_00060</name>
</gene>
<evidence type="ECO:0000313" key="1">
    <source>
        <dbReference type="EMBL" id="OHA60911.1"/>
    </source>
</evidence>